<accession>A0A0J1EBT1</accession>
<keyword evidence="2" id="KW-1185">Reference proteome</keyword>
<dbReference type="AlphaFoldDB" id="A0A0J1EBT1"/>
<dbReference type="Proteomes" id="UP000036367">
    <property type="component" value="Unassembled WGS sequence"/>
</dbReference>
<sequence length="40" mass="4735">MTEINGERRTERQTELCESLCRPSLWNNAILRTRIDISND</sequence>
<evidence type="ECO:0000313" key="2">
    <source>
        <dbReference type="Proteomes" id="UP000036367"/>
    </source>
</evidence>
<protein>
    <submittedName>
        <fullName evidence="1">Uncharacterized protein</fullName>
    </submittedName>
</protein>
<reference evidence="1" key="1">
    <citation type="submission" date="2015-05" db="EMBL/GenBank/DDBJ databases">
        <title>Permanent draft genome of Rhodopirellula islandicus K833.</title>
        <authorList>
            <person name="Kizina J."/>
            <person name="Richter M."/>
            <person name="Glockner F.O."/>
            <person name="Harder J."/>
        </authorList>
    </citation>
    <scope>NUCLEOTIDE SEQUENCE [LARGE SCALE GENOMIC DNA]</scope>
    <source>
        <strain evidence="1">K833</strain>
    </source>
</reference>
<gene>
    <name evidence="1" type="ORF">RISK_004974</name>
</gene>
<name>A0A0J1EBT1_RHOIS</name>
<proteinExistence type="predicted"/>
<dbReference type="STRING" id="595434.RISK_004974"/>
<evidence type="ECO:0000313" key="1">
    <source>
        <dbReference type="EMBL" id="KLU03004.1"/>
    </source>
</evidence>
<comment type="caution">
    <text evidence="1">The sequence shown here is derived from an EMBL/GenBank/DDBJ whole genome shotgun (WGS) entry which is preliminary data.</text>
</comment>
<organism evidence="1 2">
    <name type="scientific">Rhodopirellula islandica</name>
    <dbReference type="NCBI Taxonomy" id="595434"/>
    <lineage>
        <taxon>Bacteria</taxon>
        <taxon>Pseudomonadati</taxon>
        <taxon>Planctomycetota</taxon>
        <taxon>Planctomycetia</taxon>
        <taxon>Pirellulales</taxon>
        <taxon>Pirellulaceae</taxon>
        <taxon>Rhodopirellula</taxon>
    </lineage>
</organism>
<dbReference type="EMBL" id="LECT01000042">
    <property type="protein sequence ID" value="KLU03004.1"/>
    <property type="molecule type" value="Genomic_DNA"/>
</dbReference>